<reference evidence="3" key="1">
    <citation type="submission" date="2016-05" db="EMBL/GenBank/DDBJ databases">
        <title>Comparative genomics of biotechnologically important yeasts.</title>
        <authorList>
            <consortium name="DOE Joint Genome Institute"/>
            <person name="Riley R."/>
            <person name="Haridas S."/>
            <person name="Wolfe K.H."/>
            <person name="Lopes M.R."/>
            <person name="Hittinger C.T."/>
            <person name="Goker M."/>
            <person name="Salamov A."/>
            <person name="Wisecaver J."/>
            <person name="Long T.M."/>
            <person name="Aerts A.L."/>
            <person name="Barry K."/>
            <person name="Choi C."/>
            <person name="Clum A."/>
            <person name="Coughlan A.Y."/>
            <person name="Deshpande S."/>
            <person name="Douglass A.P."/>
            <person name="Hanson S.J."/>
            <person name="Klenk H.-P."/>
            <person name="Labutti K."/>
            <person name="Lapidus A."/>
            <person name="Lindquist E."/>
            <person name="Lipzen A."/>
            <person name="Meier-Kolthoff J.P."/>
            <person name="Ohm R.A."/>
            <person name="Otillar R.P."/>
            <person name="Pangilinan J."/>
            <person name="Peng Y."/>
            <person name="Rokas A."/>
            <person name="Rosa C.A."/>
            <person name="Scheuner C."/>
            <person name="Sibirny A.A."/>
            <person name="Slot J.C."/>
            <person name="Stielow J.B."/>
            <person name="Sun H."/>
            <person name="Kurtzman C.P."/>
            <person name="Blackwell M."/>
            <person name="Grigoriev I.V."/>
            <person name="Jeffries T.W."/>
        </authorList>
    </citation>
    <scope>NUCLEOTIDE SEQUENCE [LARGE SCALE GENOMIC DNA]</scope>
    <source>
        <strain evidence="3">NRRL Y-17324</strain>
    </source>
</reference>
<evidence type="ECO:0000313" key="3">
    <source>
        <dbReference type="Proteomes" id="UP000094285"/>
    </source>
</evidence>
<dbReference type="EMBL" id="KV453915">
    <property type="protein sequence ID" value="ODV77226.1"/>
    <property type="molecule type" value="Genomic_DNA"/>
</dbReference>
<dbReference type="GO" id="GO:0005634">
    <property type="term" value="C:nucleus"/>
    <property type="evidence" value="ECO:0007669"/>
    <property type="project" value="InterPro"/>
</dbReference>
<dbReference type="OrthoDB" id="4018542at2759"/>
<dbReference type="GO" id="GO:0031297">
    <property type="term" value="P:replication fork processing"/>
    <property type="evidence" value="ECO:0007669"/>
    <property type="project" value="InterPro"/>
</dbReference>
<dbReference type="GeneID" id="30981093"/>
<gene>
    <name evidence="2" type="ORF">CANTADRAFT_23366</name>
</gene>
<organism evidence="2 3">
    <name type="scientific">Suhomyces tanzawaensis NRRL Y-17324</name>
    <dbReference type="NCBI Taxonomy" id="984487"/>
    <lineage>
        <taxon>Eukaryota</taxon>
        <taxon>Fungi</taxon>
        <taxon>Dikarya</taxon>
        <taxon>Ascomycota</taxon>
        <taxon>Saccharomycotina</taxon>
        <taxon>Pichiomycetes</taxon>
        <taxon>Debaryomycetaceae</taxon>
        <taxon>Suhomyces</taxon>
    </lineage>
</organism>
<protein>
    <submittedName>
        <fullName evidence="2">Uncharacterized protein</fullName>
    </submittedName>
</protein>
<feature type="region of interest" description="Disordered" evidence="1">
    <location>
        <begin position="410"/>
        <end position="579"/>
    </location>
</feature>
<dbReference type="Pfam" id="PF09462">
    <property type="entry name" value="Mus7"/>
    <property type="match status" value="2"/>
</dbReference>
<dbReference type="GO" id="GO:0006281">
    <property type="term" value="P:DNA repair"/>
    <property type="evidence" value="ECO:0007669"/>
    <property type="project" value="InterPro"/>
</dbReference>
<feature type="compositionally biased region" description="Basic residues" evidence="1">
    <location>
        <begin position="419"/>
        <end position="434"/>
    </location>
</feature>
<feature type="compositionally biased region" description="Polar residues" evidence="1">
    <location>
        <begin position="212"/>
        <end position="252"/>
    </location>
</feature>
<feature type="compositionally biased region" description="Polar residues" evidence="1">
    <location>
        <begin position="550"/>
        <end position="564"/>
    </location>
</feature>
<feature type="compositionally biased region" description="Basic residues" evidence="1">
    <location>
        <begin position="522"/>
        <end position="544"/>
    </location>
</feature>
<keyword evidence="3" id="KW-1185">Reference proteome</keyword>
<name>A0A1E4SCN2_9ASCO</name>
<evidence type="ECO:0000313" key="2">
    <source>
        <dbReference type="EMBL" id="ODV77226.1"/>
    </source>
</evidence>
<feature type="compositionally biased region" description="Polar residues" evidence="1">
    <location>
        <begin position="435"/>
        <end position="446"/>
    </location>
</feature>
<feature type="compositionally biased region" description="Polar residues" evidence="1">
    <location>
        <begin position="454"/>
        <end position="471"/>
    </location>
</feature>
<feature type="compositionally biased region" description="Basic residues" evidence="1">
    <location>
        <begin position="501"/>
        <end position="511"/>
    </location>
</feature>
<sequence>MSQEFISDSEDENGMLLNTSMISPSRMAVALDHLAPEQRIRADDHLHQMGLAVRQPQQDVTNEFQELLNIAVLPSSDDEQPSGVTNPPTNQDDHENENEHENINNLRIYLDSRNYEHTSRRGLRKRNFASTHPYLADQAHYLGLSSINYLNELYNEKQDFEHIVKYLNYSYRKQKEANPKDEKYKAKNFYTILGRQTAVARAKEKEEVEAEQTPQESQGETLSQPSQFQNDLSENSSYELDDSTSNLTSFGRHQTPRISDEEWSGSESEIIDTRRTPLEKFSRKQKLLQYKEQRKGLAVKKNTGIPKHHNREVFDFVDDNVEQDADNLFYRRVDTSHDHMSDFDAPLRSVDTFGILSESSGSEAEQIHEYDSDDNSLFKQGSDTPRILEQIEVLLDGSVEEVDRINPMFASNFSSGRKSGSKRSKPKATPRKSQSKLSLGLSTPRSYSDKENRPLQTPKSISRTNTNSPSSMGGGQLQARLNLPSINGLAHQPQTPTVTSRKPKSKSRMSKSKGMMMPIGTLHKKKMSKANNKKYRKNGHRRNRLYPYTRPSTTNAPNKAQQENNKSEPADSLAPIPSHTKNDKDLLKLDYYFLRSPVQFTTVFEAESERNYVQERGFKRHQLESNHKMQESFPNGFILNEIDIKKIHLIMDGKTYLLKKDLVQLNYSGESFTFTMIDKEQSWKSCERLIVLLVKVLKDLSILAEQIRVDEIYSAIKGLIEWSLIVQEPPHSEKICKLINYCLNLLTPIKDLESGRNSVLVYSWLILLSFSLKTMQRKQVGLGQSSTNKELNIKETSEQYWILFFRFLKFPFSEGTHSKFEESFQIMRTIFNLEGHFWDSLTNVMDPISAEVEMDSIFDKILSLLFSGSCPVPGWSPLIKLYSLTDINDSSDSHIRFIDSIVELNQALQWPLDESILLKIYSSITSRRFSNLRNEWVVPEVLGRIRTRNDIPYDSFFERFMYLVYIYVSGLSSNVSKKKLITKLITSSHYQYQEGRAHYTMFINRLNLILLLIQISETDLKNQLLDLIQSAQDCKDTEIYEAMVLGLLLHTEINIGKKSKIAINCFDCSINGIVNNYLSIRSVQGLWSSLMEIFEMVTDQNTQYVIQFLEIYNKINENMTDKLSQPIHKVLMKGLKKLVGVESNFGLQELSTLARANDKIYSLLHKLMSRFPLPNINEEIKLDQLVELYFQIWLNSASLLPNTNWSRIALQFFPYLGNSKLREKFKLYFYSILIKFTSYKPFVDDIIIGLLRSLGSYSPSKYHSVLMNQLNEEKDEIVQYQKKYIPEDVTSFHLLNFRTRLVLNLLTNLSKAKIPEVTKRIFIEEFLKTLNDEFDKYFSSSWFKEYCVRCVKAIQKYCGDILPKNPLMRAFASKLSIPQSELDKYEWLSLPLKERLISLNKEVTNHIHYGKDNLAILKVYTFDEGVDLLYHLLSIYARSLEVNQIKWRYIYCLLDFFEIHLKTYKFSILNASFKKFLEMLTDVSNIRPGAINEIGRLYRVKSLESIVKILKFAHKLFDGYKDQEHIIDLVNAFMNGDDSGQIRYFSPFRLFDIQDLREDNVGEGLIQVEEEIVIEEEEVLRIMRDGLKLHEVPPKEESLDFSLCF</sequence>
<proteinExistence type="predicted"/>
<dbReference type="RefSeq" id="XP_020062348.1">
    <property type="nucleotide sequence ID" value="XM_020206956.1"/>
</dbReference>
<feature type="region of interest" description="Disordered" evidence="1">
    <location>
        <begin position="73"/>
        <end position="98"/>
    </location>
</feature>
<dbReference type="Proteomes" id="UP000094285">
    <property type="component" value="Unassembled WGS sequence"/>
</dbReference>
<dbReference type="InterPro" id="IPR019021">
    <property type="entry name" value="Mms22"/>
</dbReference>
<feature type="region of interest" description="Disordered" evidence="1">
    <location>
        <begin position="203"/>
        <end position="276"/>
    </location>
</feature>
<evidence type="ECO:0000256" key="1">
    <source>
        <dbReference type="SAM" id="MobiDB-lite"/>
    </source>
</evidence>
<accession>A0A1E4SCN2</accession>